<dbReference type="Proteomes" id="UP000194800">
    <property type="component" value="Unassembled WGS sequence"/>
</dbReference>
<sequence length="279" mass="33556">MIKNIAETDISNIIAKQINRFGKVYLLIDPKINDDFFFEHNFEFESIVPIRDRQDTVSQDHECLQLCTIRKGVSYVDQVISELKSNQSAAIALITSPHNIKSIQNHISNAMFMSYKAKYYFLRFYDPYVLKHLVNILNKKQLNQLLGVIQYWYYWQNSYIELHHKPKLILSDIDYEITTNQWQKINIAQAYNAYEYQMMRQQNSPLSDSQQNTLTLILEWIYKTSFDTPEQQKMDYIVNHVMEKPEQFFRKTTYNQFYNIMKNNNIYEIKQYLQQLEQE</sequence>
<evidence type="ECO:0000313" key="4">
    <source>
        <dbReference type="Proteomes" id="UP000194800"/>
    </source>
</evidence>
<dbReference type="EMBL" id="NARP01000004">
    <property type="protein sequence ID" value="OTQ01228.1"/>
    <property type="molecule type" value="Genomic_DNA"/>
</dbReference>
<dbReference type="EMBL" id="NART01000105">
    <property type="protein sequence ID" value="OTQ08152.1"/>
    <property type="molecule type" value="Genomic_DNA"/>
</dbReference>
<organism evidence="2 5">
    <name type="scientific">Gilliamella apicola</name>
    <dbReference type="NCBI Taxonomy" id="1196095"/>
    <lineage>
        <taxon>Bacteria</taxon>
        <taxon>Pseudomonadati</taxon>
        <taxon>Pseudomonadota</taxon>
        <taxon>Gammaproteobacteria</taxon>
        <taxon>Orbales</taxon>
        <taxon>Orbaceae</taxon>
        <taxon>Gilliamella</taxon>
    </lineage>
</organism>
<dbReference type="InterPro" id="IPR025391">
    <property type="entry name" value="DUF4123"/>
</dbReference>
<gene>
    <name evidence="3" type="ORF">B6C91_13225</name>
    <name evidence="2" type="ORF">B6D08_02220</name>
</gene>
<protein>
    <recommendedName>
        <fullName evidence="1">DUF4123 domain-containing protein</fullName>
    </recommendedName>
</protein>
<dbReference type="RefSeq" id="WP_086300613.1">
    <property type="nucleotide sequence ID" value="NZ_MZNE01000094.1"/>
</dbReference>
<dbReference type="AlphaFoldDB" id="A0A242NM79"/>
<evidence type="ECO:0000313" key="3">
    <source>
        <dbReference type="EMBL" id="OTQ08152.1"/>
    </source>
</evidence>
<comment type="caution">
    <text evidence="2">The sequence shown here is derived from an EMBL/GenBank/DDBJ whole genome shotgun (WGS) entry which is preliminary data.</text>
</comment>
<reference evidence="4 5" key="1">
    <citation type="submission" date="2017-03" db="EMBL/GenBank/DDBJ databases">
        <title>Comparative genomics of honeybee gut symbionts reveal geographically distinct and subgroup specific antibiotic resistance.</title>
        <authorList>
            <person name="Ludvigsen J."/>
            <person name="Porcellato D."/>
            <person name="Labee-Lund T.M."/>
            <person name="Amdam G.V."/>
            <person name="Rudi K."/>
        </authorList>
    </citation>
    <scope>NUCLEOTIDE SEQUENCE [LARGE SCALE GENOMIC DNA]</scope>
    <source>
        <strain evidence="2 5">A-7-12</strain>
        <strain evidence="3 4">A-9-12</strain>
    </source>
</reference>
<evidence type="ECO:0000313" key="2">
    <source>
        <dbReference type="EMBL" id="OTQ01228.1"/>
    </source>
</evidence>
<dbReference type="Proteomes" id="UP000194977">
    <property type="component" value="Unassembled WGS sequence"/>
</dbReference>
<proteinExistence type="predicted"/>
<feature type="domain" description="DUF4123" evidence="1">
    <location>
        <begin position="85"/>
        <end position="144"/>
    </location>
</feature>
<accession>A0A242NM79</accession>
<evidence type="ECO:0000313" key="5">
    <source>
        <dbReference type="Proteomes" id="UP000194977"/>
    </source>
</evidence>
<dbReference type="OrthoDB" id="8657003at2"/>
<keyword evidence="4" id="KW-1185">Reference proteome</keyword>
<evidence type="ECO:0000259" key="1">
    <source>
        <dbReference type="Pfam" id="PF13503"/>
    </source>
</evidence>
<name>A0A242NM79_9GAMM</name>
<dbReference type="Pfam" id="PF13503">
    <property type="entry name" value="DUF4123"/>
    <property type="match status" value="1"/>
</dbReference>